<feature type="chain" id="PRO_5007050849" description="t-SNARE coiled-coil homology domain-containing protein" evidence="10">
    <location>
        <begin position="23"/>
        <end position="407"/>
    </location>
</feature>
<dbReference type="PANTHER" id="PTHR19957">
    <property type="entry name" value="SYNTAXIN"/>
    <property type="match status" value="1"/>
</dbReference>
<organism evidence="12">
    <name type="scientific">Schistocephalus solidus</name>
    <name type="common">Tapeworm</name>
    <dbReference type="NCBI Taxonomy" id="70667"/>
    <lineage>
        <taxon>Eukaryota</taxon>
        <taxon>Metazoa</taxon>
        <taxon>Spiralia</taxon>
        <taxon>Lophotrochozoa</taxon>
        <taxon>Platyhelminthes</taxon>
        <taxon>Cestoda</taxon>
        <taxon>Eucestoda</taxon>
        <taxon>Diphyllobothriidea</taxon>
        <taxon>Diphyllobothriidae</taxon>
        <taxon>Schistocephalus</taxon>
    </lineage>
</organism>
<evidence type="ECO:0000256" key="8">
    <source>
        <dbReference type="SAM" id="MobiDB-lite"/>
    </source>
</evidence>
<dbReference type="GO" id="GO:0031201">
    <property type="term" value="C:SNARE complex"/>
    <property type="evidence" value="ECO:0007669"/>
    <property type="project" value="TreeGrafter"/>
</dbReference>
<dbReference type="InterPro" id="IPR000727">
    <property type="entry name" value="T_SNARE_dom"/>
</dbReference>
<feature type="transmembrane region" description="Helical" evidence="9">
    <location>
        <begin position="387"/>
        <end position="406"/>
    </location>
</feature>
<dbReference type="InterPro" id="IPR045242">
    <property type="entry name" value="Syntaxin"/>
</dbReference>
<evidence type="ECO:0000256" key="7">
    <source>
        <dbReference type="ARBA" id="ARBA00023136"/>
    </source>
</evidence>
<evidence type="ECO:0000256" key="4">
    <source>
        <dbReference type="ARBA" id="ARBA00022692"/>
    </source>
</evidence>
<gene>
    <name evidence="12" type="ORF">TR82530</name>
</gene>
<dbReference type="GO" id="GO:0006888">
    <property type="term" value="P:endoplasmic reticulum to Golgi vesicle-mediated transport"/>
    <property type="evidence" value="ECO:0007669"/>
    <property type="project" value="TreeGrafter"/>
</dbReference>
<keyword evidence="6" id="KW-0175">Coiled coil</keyword>
<evidence type="ECO:0000259" key="11">
    <source>
        <dbReference type="PROSITE" id="PS50192"/>
    </source>
</evidence>
<dbReference type="SMART" id="SM00397">
    <property type="entry name" value="t_SNARE"/>
    <property type="match status" value="1"/>
</dbReference>
<feature type="signal peptide" evidence="10">
    <location>
        <begin position="1"/>
        <end position="22"/>
    </location>
</feature>
<reference evidence="12" key="1">
    <citation type="submission" date="2016-01" db="EMBL/GenBank/DDBJ databases">
        <title>Reference transcriptome for the parasite Schistocephalus solidus: insights into the molecular evolution of parasitism.</title>
        <authorList>
            <person name="Hebert F.O."/>
            <person name="Grambauer S."/>
            <person name="Barber I."/>
            <person name="Landry C.R."/>
            <person name="Aubin-Horth N."/>
        </authorList>
    </citation>
    <scope>NUCLEOTIDE SEQUENCE</scope>
</reference>
<keyword evidence="7 9" id="KW-0472">Membrane</keyword>
<dbReference type="GO" id="GO:0000149">
    <property type="term" value="F:SNARE binding"/>
    <property type="evidence" value="ECO:0007669"/>
    <property type="project" value="TreeGrafter"/>
</dbReference>
<dbReference type="Pfam" id="PF05739">
    <property type="entry name" value="SNARE"/>
    <property type="match status" value="1"/>
</dbReference>
<proteinExistence type="inferred from homology"/>
<protein>
    <recommendedName>
        <fullName evidence="11">t-SNARE coiled-coil homology domain-containing protein</fullName>
    </recommendedName>
</protein>
<keyword evidence="10" id="KW-0732">Signal</keyword>
<evidence type="ECO:0000256" key="9">
    <source>
        <dbReference type="SAM" id="Phobius"/>
    </source>
</evidence>
<comment type="similarity">
    <text evidence="2">Belongs to the syntaxin family.</text>
</comment>
<evidence type="ECO:0000256" key="2">
    <source>
        <dbReference type="ARBA" id="ARBA00009063"/>
    </source>
</evidence>
<evidence type="ECO:0000256" key="3">
    <source>
        <dbReference type="ARBA" id="ARBA00022448"/>
    </source>
</evidence>
<name>A0A0X3P0T1_SCHSO</name>
<accession>A0A0X3P0T1</accession>
<dbReference type="GO" id="GO:0006886">
    <property type="term" value="P:intracellular protein transport"/>
    <property type="evidence" value="ECO:0007669"/>
    <property type="project" value="TreeGrafter"/>
</dbReference>
<dbReference type="CDD" id="cd15844">
    <property type="entry name" value="SNARE_syntaxin5"/>
    <property type="match status" value="1"/>
</dbReference>
<sequence>MHWLMLIDTLVFSFCAYPITMSVDYCDRSAELVKCAQLFHQKVMSGRARLKPRLSVAAAAYKIPLSSLYRGQFLPSARHILARLNDAEAKMSSLKNSSADPGGQPIRIAEALSAGAHAVQSEVVYINSYLQQLLKFAPQVLQEVASRPQVTRHVQAIVSTLEHRMAALSMGLRDFYQDKKQLLSVVGSNEVTPATADTCSLGQQHHPDHLILAAPLDLTPPHVETSGSLPSFPASSAPVSSPSSNSSTTVPFNRTSVNPLTAVQHAVPHIPSHKRALNSFGALPPEEKNQLETGHWNHDSQTQNQLQLTLTEAPQSVIRQRDRALNKTEQTIVQLGEIYQQFSFLVKEQGELVTRIDTHLEDAGLNVDLAHNHLVDFMRRISSRRAFMLKLFATLIIVFCIFAFLLR</sequence>
<comment type="subcellular location">
    <subcellularLocation>
        <location evidence="1">Membrane</location>
        <topology evidence="1">Single-pass type IV membrane protein</topology>
    </subcellularLocation>
</comment>
<evidence type="ECO:0000313" key="12">
    <source>
        <dbReference type="EMBL" id="JAP45475.1"/>
    </source>
</evidence>
<dbReference type="SUPFAM" id="SSF47661">
    <property type="entry name" value="t-snare proteins"/>
    <property type="match status" value="1"/>
</dbReference>
<feature type="domain" description="T-SNARE coiled-coil homology" evidence="11">
    <location>
        <begin position="315"/>
        <end position="377"/>
    </location>
</feature>
<keyword evidence="5 9" id="KW-1133">Transmembrane helix</keyword>
<keyword evidence="4 9" id="KW-0812">Transmembrane</keyword>
<dbReference type="EMBL" id="GEEE01017750">
    <property type="protein sequence ID" value="JAP45475.1"/>
    <property type="molecule type" value="Transcribed_RNA"/>
</dbReference>
<evidence type="ECO:0000256" key="6">
    <source>
        <dbReference type="ARBA" id="ARBA00023054"/>
    </source>
</evidence>
<evidence type="ECO:0000256" key="5">
    <source>
        <dbReference type="ARBA" id="ARBA00022989"/>
    </source>
</evidence>
<dbReference type="InterPro" id="IPR010989">
    <property type="entry name" value="SNARE"/>
</dbReference>
<feature type="compositionally biased region" description="Low complexity" evidence="8">
    <location>
        <begin position="230"/>
        <end position="253"/>
    </location>
</feature>
<dbReference type="AlphaFoldDB" id="A0A0X3P0T1"/>
<dbReference type="GO" id="GO:0006906">
    <property type="term" value="P:vesicle fusion"/>
    <property type="evidence" value="ECO:0007669"/>
    <property type="project" value="TreeGrafter"/>
</dbReference>
<evidence type="ECO:0000256" key="1">
    <source>
        <dbReference type="ARBA" id="ARBA00004211"/>
    </source>
</evidence>
<dbReference type="GO" id="GO:0048278">
    <property type="term" value="P:vesicle docking"/>
    <property type="evidence" value="ECO:0007669"/>
    <property type="project" value="TreeGrafter"/>
</dbReference>
<dbReference type="GO" id="GO:0005484">
    <property type="term" value="F:SNAP receptor activity"/>
    <property type="evidence" value="ECO:0007669"/>
    <property type="project" value="TreeGrafter"/>
</dbReference>
<dbReference type="PROSITE" id="PS50192">
    <property type="entry name" value="T_SNARE"/>
    <property type="match status" value="1"/>
</dbReference>
<feature type="region of interest" description="Disordered" evidence="8">
    <location>
        <begin position="222"/>
        <end position="253"/>
    </location>
</feature>
<dbReference type="Gene3D" id="1.20.58.70">
    <property type="match status" value="1"/>
</dbReference>
<dbReference type="PANTHER" id="PTHR19957:SF3">
    <property type="entry name" value="SYNTAXIN-5"/>
    <property type="match status" value="1"/>
</dbReference>
<keyword evidence="3" id="KW-0813">Transport</keyword>
<evidence type="ECO:0000256" key="10">
    <source>
        <dbReference type="SAM" id="SignalP"/>
    </source>
</evidence>
<dbReference type="GO" id="GO:0000139">
    <property type="term" value="C:Golgi membrane"/>
    <property type="evidence" value="ECO:0007669"/>
    <property type="project" value="TreeGrafter"/>
</dbReference>